<dbReference type="KEGG" id="saci:Sinac_3079"/>
<name>L0DEU3_SINAD</name>
<evidence type="ECO:0008006" key="3">
    <source>
        <dbReference type="Google" id="ProtNLM"/>
    </source>
</evidence>
<dbReference type="InterPro" id="IPR010869">
    <property type="entry name" value="DUF1501"/>
</dbReference>
<gene>
    <name evidence="1" type="ordered locus">Sinac_3079</name>
</gene>
<reference evidence="1 2" key="1">
    <citation type="submission" date="2012-02" db="EMBL/GenBank/DDBJ databases">
        <title>Complete sequence of chromosome of Singulisphaera acidiphila DSM 18658.</title>
        <authorList>
            <consortium name="US DOE Joint Genome Institute (JGI-PGF)"/>
            <person name="Lucas S."/>
            <person name="Copeland A."/>
            <person name="Lapidus A."/>
            <person name="Glavina del Rio T."/>
            <person name="Dalin E."/>
            <person name="Tice H."/>
            <person name="Bruce D."/>
            <person name="Goodwin L."/>
            <person name="Pitluck S."/>
            <person name="Peters L."/>
            <person name="Ovchinnikova G."/>
            <person name="Chertkov O."/>
            <person name="Kyrpides N."/>
            <person name="Mavromatis K."/>
            <person name="Ivanova N."/>
            <person name="Brettin T."/>
            <person name="Detter J.C."/>
            <person name="Han C."/>
            <person name="Larimer F."/>
            <person name="Land M."/>
            <person name="Hauser L."/>
            <person name="Markowitz V."/>
            <person name="Cheng J.-F."/>
            <person name="Hugenholtz P."/>
            <person name="Woyke T."/>
            <person name="Wu D."/>
            <person name="Tindall B."/>
            <person name="Pomrenke H."/>
            <person name="Brambilla E."/>
            <person name="Klenk H.-P."/>
            <person name="Eisen J.A."/>
        </authorList>
    </citation>
    <scope>NUCLEOTIDE SEQUENCE [LARGE SCALE GENOMIC DNA]</scope>
    <source>
        <strain evidence="2">ATCC BAA-1392 / DSM 18658 / VKM B-2454 / MOB10</strain>
    </source>
</reference>
<proteinExistence type="predicted"/>
<evidence type="ECO:0000313" key="1">
    <source>
        <dbReference type="EMBL" id="AGA27360.1"/>
    </source>
</evidence>
<dbReference type="PROSITE" id="PS51318">
    <property type="entry name" value="TAT"/>
    <property type="match status" value="1"/>
</dbReference>
<keyword evidence="2" id="KW-1185">Reference proteome</keyword>
<accession>L0DEU3</accession>
<dbReference type="eggNOG" id="COG4102">
    <property type="taxonomic scope" value="Bacteria"/>
</dbReference>
<dbReference type="Pfam" id="PF07394">
    <property type="entry name" value="DUF1501"/>
    <property type="match status" value="1"/>
</dbReference>
<dbReference type="InterPro" id="IPR017850">
    <property type="entry name" value="Alkaline_phosphatase_core_sf"/>
</dbReference>
<dbReference type="HOGENOM" id="CLU_035908_0_0_0"/>
<dbReference type="STRING" id="886293.Sinac_3079"/>
<dbReference type="PANTHER" id="PTHR43737:SF1">
    <property type="entry name" value="DUF1501 DOMAIN-CONTAINING PROTEIN"/>
    <property type="match status" value="1"/>
</dbReference>
<dbReference type="InterPro" id="IPR006311">
    <property type="entry name" value="TAT_signal"/>
</dbReference>
<dbReference type="AlphaFoldDB" id="L0DEU3"/>
<dbReference type="RefSeq" id="WP_015246508.1">
    <property type="nucleotide sequence ID" value="NC_019892.1"/>
</dbReference>
<dbReference type="Proteomes" id="UP000010798">
    <property type="component" value="Chromosome"/>
</dbReference>
<sequence>MLELMGHASPQTQGPNRRSFLKAGFLGLAGLNLADLLRIEAAAKAAGQPKERDLSVILIWLDGGPPQHETYDPKPDAPVEFRGPLNSIETCVPGIRISELFPQQAKMMDRMSIIRSMHHHTGDHFAAAHWMLTGVLGSTAVDLAPQYPSAGSIIAKLKGAKTPGMPAYVGLPQTHSVGLAPGYHGAAYLGLGYNPFSADGDPNTDAYQVPNLAPPAGVDLPRIEGRRNLLGAFDQVRRDVDASGVMDGLDQFSQDAFTMVSSPATRAAFDIRKESPQLRDRYGRHTWGQSALMARRLVQAGVRFVTLTYGGWDFHSSIEVGMKRVLPIVDSAVATLVDDLEMHGMLDSTVVLVMGEFGRTPRINQGLPGIDPIPGRDHWGEVMSVLVAGGGFAKGRVIGSSNSRGEVPKDCPISPPDLLVTLYRQMGIDPETSFKNRAGRPITIGSTGRVIKELC</sequence>
<evidence type="ECO:0000313" key="2">
    <source>
        <dbReference type="Proteomes" id="UP000010798"/>
    </source>
</evidence>
<protein>
    <recommendedName>
        <fullName evidence="3">DUF1501 domain-containing protein</fullName>
    </recommendedName>
</protein>
<organism evidence="1 2">
    <name type="scientific">Singulisphaera acidiphila (strain ATCC BAA-1392 / DSM 18658 / VKM B-2454 / MOB10)</name>
    <dbReference type="NCBI Taxonomy" id="886293"/>
    <lineage>
        <taxon>Bacteria</taxon>
        <taxon>Pseudomonadati</taxon>
        <taxon>Planctomycetota</taxon>
        <taxon>Planctomycetia</taxon>
        <taxon>Isosphaerales</taxon>
        <taxon>Isosphaeraceae</taxon>
        <taxon>Singulisphaera</taxon>
    </lineage>
</organism>
<dbReference type="PANTHER" id="PTHR43737">
    <property type="entry name" value="BLL7424 PROTEIN"/>
    <property type="match status" value="1"/>
</dbReference>
<dbReference type="OrthoDB" id="127333at2"/>
<dbReference type="SUPFAM" id="SSF53649">
    <property type="entry name" value="Alkaline phosphatase-like"/>
    <property type="match status" value="1"/>
</dbReference>
<dbReference type="EMBL" id="CP003364">
    <property type="protein sequence ID" value="AGA27360.1"/>
    <property type="molecule type" value="Genomic_DNA"/>
</dbReference>